<evidence type="ECO:0000256" key="5">
    <source>
        <dbReference type="ARBA" id="ARBA00023034"/>
    </source>
</evidence>
<evidence type="ECO:0000313" key="8">
    <source>
        <dbReference type="EMBL" id="JAG94895.1"/>
    </source>
</evidence>
<organism evidence="8">
    <name type="scientific">Araucaria cunninghamii</name>
    <name type="common">Hoop pine</name>
    <name type="synonym">Moreton Bay pine</name>
    <dbReference type="NCBI Taxonomy" id="56994"/>
    <lineage>
        <taxon>Eukaryota</taxon>
        <taxon>Viridiplantae</taxon>
        <taxon>Streptophyta</taxon>
        <taxon>Embryophyta</taxon>
        <taxon>Tracheophyta</taxon>
        <taxon>Spermatophyta</taxon>
        <taxon>Pinopsida</taxon>
        <taxon>Pinidae</taxon>
        <taxon>Conifers II</taxon>
        <taxon>Araucariales</taxon>
        <taxon>Araucariaceae</taxon>
        <taxon>Araucaria</taxon>
    </lineage>
</organism>
<evidence type="ECO:0000256" key="6">
    <source>
        <dbReference type="SAM" id="Phobius"/>
    </source>
</evidence>
<feature type="transmembrane region" description="Helical" evidence="6">
    <location>
        <begin position="49"/>
        <end position="66"/>
    </location>
</feature>
<sequence>MLAEQRHQQVMAKILGGTLRRNKAYVSLDGPNRWKVYRHGKNERTIHRMWYRCVGLFAWIFVSLYVCGSMPDSFTFDWRQEKGAFRGGGGIRKSVVRSRGLAASVVAEENFSHDRLSKNVYSDAVGKVSGLSSDIKVYVYNLPAKYNEDWLENSRCSSHLFAAEVAIHQALMSSSLRVLDPWEADFFFVPVYVSCNFITKNGFPSLGHARPLLRSAVEYISGAMPYWNRSGGADHIFAATHDYGACFHAMEDVAVSDGIPPFLQNSIILQTFGVKGKHPCQDVEHIQIPPYVSPKSIEATLGSVPPQKHKRDIWVFFRGKMEIHPKNISGRIYSKGVRTTIWQKFGHNRKFYIKRKRYEGYHSEIVRSVFCLCPLGWAPWSPRIVESVSLGCVPVIIADNISLPYSDAIPWPKISLNIPERDVAKLGKILDKVAANNLTSIQRNLWKEDNRRALLFTEPIQHGDATWQILEALTRKMDRSHRNRTSASS</sequence>
<evidence type="ECO:0000256" key="4">
    <source>
        <dbReference type="ARBA" id="ARBA00022968"/>
    </source>
</evidence>
<keyword evidence="6" id="KW-0472">Membrane</keyword>
<evidence type="ECO:0000256" key="1">
    <source>
        <dbReference type="ARBA" id="ARBA00004323"/>
    </source>
</evidence>
<evidence type="ECO:0000256" key="3">
    <source>
        <dbReference type="ARBA" id="ARBA00022676"/>
    </source>
</evidence>
<proteinExistence type="inferred from homology"/>
<protein>
    <recommendedName>
        <fullName evidence="7">Exostosin GT47 domain-containing protein</fullName>
    </recommendedName>
</protein>
<dbReference type="InterPro" id="IPR004263">
    <property type="entry name" value="Exostosin"/>
</dbReference>
<dbReference type="PANTHER" id="PTHR11062">
    <property type="entry name" value="EXOSTOSIN HEPARAN SULFATE GLYCOSYLTRANSFERASE -RELATED"/>
    <property type="match status" value="1"/>
</dbReference>
<feature type="domain" description="Exostosin GT47" evidence="7">
    <location>
        <begin position="133"/>
        <end position="432"/>
    </location>
</feature>
<comment type="similarity">
    <text evidence="2">Belongs to the glycosyltransferase 47 family.</text>
</comment>
<evidence type="ECO:0000259" key="7">
    <source>
        <dbReference type="Pfam" id="PF03016"/>
    </source>
</evidence>
<dbReference type="GO" id="GO:0010417">
    <property type="term" value="P:glucuronoxylan biosynthetic process"/>
    <property type="evidence" value="ECO:0007669"/>
    <property type="project" value="TreeGrafter"/>
</dbReference>
<dbReference type="AlphaFoldDB" id="A0A0D6QYX5"/>
<reference evidence="8" key="1">
    <citation type="submission" date="2015-03" db="EMBL/GenBank/DDBJ databases">
        <title>A transcriptome of Araucaria cunninghamii, an australian fine timber species.</title>
        <authorList>
            <person name="Jing Yi C.J.Y."/>
            <person name="Yin San L.Y.S."/>
            <person name="Abdul Karim S.S."/>
            <person name="Wan Azmi N.N."/>
            <person name="Hercus R.R."/>
            <person name="Croft L.L."/>
        </authorList>
    </citation>
    <scope>NUCLEOTIDE SEQUENCE</scope>
    <source>
        <strain evidence="8">MI0301</strain>
        <tissue evidence="8">Leaf</tissue>
    </source>
</reference>
<keyword evidence="3" id="KW-0808">Transferase</keyword>
<keyword evidence="3" id="KW-0328">Glycosyltransferase</keyword>
<keyword evidence="6" id="KW-1133">Transmembrane helix</keyword>
<dbReference type="GO" id="GO:0000139">
    <property type="term" value="C:Golgi membrane"/>
    <property type="evidence" value="ECO:0007669"/>
    <property type="project" value="UniProtKB-SubCell"/>
</dbReference>
<comment type="subcellular location">
    <subcellularLocation>
        <location evidence="1">Golgi apparatus membrane</location>
        <topology evidence="1">Single-pass type II membrane protein</topology>
    </subcellularLocation>
</comment>
<dbReference type="Pfam" id="PF03016">
    <property type="entry name" value="Exostosin_GT47"/>
    <property type="match status" value="1"/>
</dbReference>
<keyword evidence="4" id="KW-0735">Signal-anchor</keyword>
<evidence type="ECO:0000256" key="2">
    <source>
        <dbReference type="ARBA" id="ARBA00010271"/>
    </source>
</evidence>
<dbReference type="GO" id="GO:0016757">
    <property type="term" value="F:glycosyltransferase activity"/>
    <property type="evidence" value="ECO:0007669"/>
    <property type="project" value="UniProtKB-KW"/>
</dbReference>
<keyword evidence="6" id="KW-0812">Transmembrane</keyword>
<keyword evidence="5" id="KW-0333">Golgi apparatus</keyword>
<accession>A0A0D6QYX5</accession>
<dbReference type="InterPro" id="IPR040911">
    <property type="entry name" value="Exostosin_GT47"/>
</dbReference>
<dbReference type="PANTHER" id="PTHR11062:SF229">
    <property type="entry name" value="GLUCURONOXYLAN GLUCURONOSYLTRANSFERASE IRX7-RELATED"/>
    <property type="match status" value="1"/>
</dbReference>
<dbReference type="EMBL" id="GCKF01042121">
    <property type="protein sequence ID" value="JAG94895.1"/>
    <property type="molecule type" value="Transcribed_RNA"/>
</dbReference>
<name>A0A0D6QYX5_ARACU</name>